<feature type="transmembrane region" description="Helical" evidence="1">
    <location>
        <begin position="6"/>
        <end position="24"/>
    </location>
</feature>
<evidence type="ECO:0000313" key="5">
    <source>
        <dbReference type="Proteomes" id="UP000515909"/>
    </source>
</evidence>
<dbReference type="Proteomes" id="UP000469440">
    <property type="component" value="Unassembled WGS sequence"/>
</dbReference>
<protein>
    <submittedName>
        <fullName evidence="2">FeoB-associated Cys-rich membrane protein</fullName>
    </submittedName>
</protein>
<proteinExistence type="predicted"/>
<dbReference type="Proteomes" id="UP000515909">
    <property type="component" value="Chromosome"/>
</dbReference>
<evidence type="ECO:0000256" key="1">
    <source>
        <dbReference type="SAM" id="Phobius"/>
    </source>
</evidence>
<dbReference type="OrthoDB" id="1861435at2"/>
<evidence type="ECO:0000313" key="2">
    <source>
        <dbReference type="EMBL" id="MVB09839.1"/>
    </source>
</evidence>
<evidence type="ECO:0000313" key="4">
    <source>
        <dbReference type="Proteomes" id="UP000469440"/>
    </source>
</evidence>
<keyword evidence="1" id="KW-0472">Membrane</keyword>
<keyword evidence="4" id="KW-1185">Reference proteome</keyword>
<sequence length="50" mass="5770">MSPVDLIVLLIVALLFFFAARYSWRHRNHSCGGDCSACPYHQNCDKKEKK</sequence>
<dbReference type="Pfam" id="PF12669">
    <property type="entry name" value="FeoB_associated"/>
    <property type="match status" value="1"/>
</dbReference>
<reference evidence="2 4" key="1">
    <citation type="submission" date="2019-09" db="EMBL/GenBank/DDBJ databases">
        <title>Genome sequence of Clostridium sp. EA1.</title>
        <authorList>
            <person name="Poehlein A."/>
            <person name="Bengelsdorf F.R."/>
            <person name="Daniel R."/>
        </authorList>
    </citation>
    <scope>NUCLEOTIDE SEQUENCE [LARGE SCALE GENOMIC DNA]</scope>
    <source>
        <strain evidence="2 4">EA1</strain>
    </source>
</reference>
<accession>A0A6N8HVZ1</accession>
<dbReference type="AlphaFoldDB" id="A0A6N8HVZ1"/>
<dbReference type="EMBL" id="CP060286">
    <property type="protein sequence ID" value="QNK42284.1"/>
    <property type="molecule type" value="Genomic_DNA"/>
</dbReference>
<keyword evidence="1" id="KW-0812">Transmembrane</keyword>
<keyword evidence="1" id="KW-1133">Transmembrane helix</keyword>
<gene>
    <name evidence="2" type="ORF">CAFE_05040</name>
    <name evidence="3" type="ORF">HCR03_08790</name>
</gene>
<dbReference type="RefSeq" id="WP_083210045.1">
    <property type="nucleotide sequence ID" value="NZ_CP060286.1"/>
</dbReference>
<accession>A0A7G8TF93</accession>
<name>A0A6N8HVZ1_9FIRM</name>
<evidence type="ECO:0000313" key="3">
    <source>
        <dbReference type="EMBL" id="QNK42284.1"/>
    </source>
</evidence>
<reference evidence="3 5" key="2">
    <citation type="submission" date="2020-08" db="EMBL/GenBank/DDBJ databases">
        <title>The isolate Caproiciproducens sp. 7D4C2 produces n-caproate at mildly acidic conditions from hexoses: genome and rBOX comparison with related strains and chain-elongating bacteria.</title>
        <authorList>
            <person name="Esquivel-Elizondo S."/>
            <person name="Bagci C."/>
            <person name="Temovska M."/>
            <person name="Jeon B.S."/>
            <person name="Bessarab I."/>
            <person name="Williams R.B.H."/>
            <person name="Huson D.H."/>
            <person name="Angenent L.T."/>
        </authorList>
    </citation>
    <scope>NUCLEOTIDE SEQUENCE [LARGE SCALE GENOMIC DNA]</scope>
    <source>
        <strain evidence="3 5">7D4C2</strain>
    </source>
</reference>
<dbReference type="EMBL" id="VWXL01000014">
    <property type="protein sequence ID" value="MVB09839.1"/>
    <property type="molecule type" value="Genomic_DNA"/>
</dbReference>
<dbReference type="KEGG" id="cfem:HCR03_08790"/>
<organism evidence="2 4">
    <name type="scientific">Caproicibacter fermentans</name>
    <dbReference type="NCBI Taxonomy" id="2576756"/>
    <lineage>
        <taxon>Bacteria</taxon>
        <taxon>Bacillati</taxon>
        <taxon>Bacillota</taxon>
        <taxon>Clostridia</taxon>
        <taxon>Eubacteriales</taxon>
        <taxon>Acutalibacteraceae</taxon>
        <taxon>Caproicibacter</taxon>
    </lineage>
</organism>